<dbReference type="HOGENOM" id="CLU_1457029_0_0_1"/>
<proteinExistence type="predicted"/>
<evidence type="ECO:0000313" key="2">
    <source>
        <dbReference type="Proteomes" id="UP000013827"/>
    </source>
</evidence>
<reference evidence="2" key="1">
    <citation type="journal article" date="2013" name="Nature">
        <title>Pan genome of the phytoplankton Emiliania underpins its global distribution.</title>
        <authorList>
            <person name="Read B.A."/>
            <person name="Kegel J."/>
            <person name="Klute M.J."/>
            <person name="Kuo A."/>
            <person name="Lefebvre S.C."/>
            <person name="Maumus F."/>
            <person name="Mayer C."/>
            <person name="Miller J."/>
            <person name="Monier A."/>
            <person name="Salamov A."/>
            <person name="Young J."/>
            <person name="Aguilar M."/>
            <person name="Claverie J.M."/>
            <person name="Frickenhaus S."/>
            <person name="Gonzalez K."/>
            <person name="Herman E.K."/>
            <person name="Lin Y.C."/>
            <person name="Napier J."/>
            <person name="Ogata H."/>
            <person name="Sarno A.F."/>
            <person name="Shmutz J."/>
            <person name="Schroeder D."/>
            <person name="de Vargas C."/>
            <person name="Verret F."/>
            <person name="von Dassow P."/>
            <person name="Valentin K."/>
            <person name="Van de Peer Y."/>
            <person name="Wheeler G."/>
            <person name="Dacks J.B."/>
            <person name="Delwiche C.F."/>
            <person name="Dyhrman S.T."/>
            <person name="Glockner G."/>
            <person name="John U."/>
            <person name="Richards T."/>
            <person name="Worden A.Z."/>
            <person name="Zhang X."/>
            <person name="Grigoriev I.V."/>
            <person name="Allen A.E."/>
            <person name="Bidle K."/>
            <person name="Borodovsky M."/>
            <person name="Bowler C."/>
            <person name="Brownlee C."/>
            <person name="Cock J.M."/>
            <person name="Elias M."/>
            <person name="Gladyshev V.N."/>
            <person name="Groth M."/>
            <person name="Guda C."/>
            <person name="Hadaegh A."/>
            <person name="Iglesias-Rodriguez M.D."/>
            <person name="Jenkins J."/>
            <person name="Jones B.M."/>
            <person name="Lawson T."/>
            <person name="Leese F."/>
            <person name="Lindquist E."/>
            <person name="Lobanov A."/>
            <person name="Lomsadze A."/>
            <person name="Malik S.B."/>
            <person name="Marsh M.E."/>
            <person name="Mackinder L."/>
            <person name="Mock T."/>
            <person name="Mueller-Roeber B."/>
            <person name="Pagarete A."/>
            <person name="Parker M."/>
            <person name="Probert I."/>
            <person name="Quesneville H."/>
            <person name="Raines C."/>
            <person name="Rensing S.A."/>
            <person name="Riano-Pachon D.M."/>
            <person name="Richier S."/>
            <person name="Rokitta S."/>
            <person name="Shiraiwa Y."/>
            <person name="Soanes D.M."/>
            <person name="van der Giezen M."/>
            <person name="Wahlund T.M."/>
            <person name="Williams B."/>
            <person name="Wilson W."/>
            <person name="Wolfe G."/>
            <person name="Wurch L.L."/>
        </authorList>
    </citation>
    <scope>NUCLEOTIDE SEQUENCE</scope>
</reference>
<dbReference type="AlphaFoldDB" id="A0A0D3JGL6"/>
<accession>A0A0D3JGL6</accession>
<dbReference type="RefSeq" id="XP_005775080.1">
    <property type="nucleotide sequence ID" value="XM_005775023.1"/>
</dbReference>
<evidence type="ECO:0000313" key="1">
    <source>
        <dbReference type="EnsemblProtists" id="EOD22651"/>
    </source>
</evidence>
<sequence length="186" mass="20977">MDANLGSLDRVYEALAASRWWQRLWNQATEMVRGYGRQSGASAVPLRNVLPRTYDAVNELLFALSERHPLSIRPGKQDWLVDGSANVRIPHTGLSTRDAYRVLLEEWGARQRGSLFSRSNNIAIRLLYFSSPLYENRADLEPLAARAPPGDTSAPFSAVGAAVCARVEARMERAKRLRIKTRRERV</sequence>
<dbReference type="PaxDb" id="2903-EOD22651"/>
<dbReference type="EnsemblProtists" id="EOD22651">
    <property type="protein sequence ID" value="EOD22651"/>
    <property type="gene ID" value="EMIHUDRAFT_239977"/>
</dbReference>
<dbReference type="Proteomes" id="UP000013827">
    <property type="component" value="Unassembled WGS sequence"/>
</dbReference>
<reference evidence="1" key="2">
    <citation type="submission" date="2024-10" db="UniProtKB">
        <authorList>
            <consortium name="EnsemblProtists"/>
        </authorList>
    </citation>
    <scope>IDENTIFICATION</scope>
</reference>
<keyword evidence="2" id="KW-1185">Reference proteome</keyword>
<protein>
    <submittedName>
        <fullName evidence="1">Uncharacterized protein</fullName>
    </submittedName>
</protein>
<dbReference type="GeneID" id="17268201"/>
<dbReference type="KEGG" id="ehx:EMIHUDRAFT_239977"/>
<organism evidence="1 2">
    <name type="scientific">Emiliania huxleyi (strain CCMP1516)</name>
    <dbReference type="NCBI Taxonomy" id="280463"/>
    <lineage>
        <taxon>Eukaryota</taxon>
        <taxon>Haptista</taxon>
        <taxon>Haptophyta</taxon>
        <taxon>Prymnesiophyceae</taxon>
        <taxon>Isochrysidales</taxon>
        <taxon>Noelaerhabdaceae</taxon>
        <taxon>Emiliania</taxon>
    </lineage>
</organism>
<name>A0A0D3JGL6_EMIH1</name>